<accession>A0ABU5L7V7</accession>
<keyword evidence="2" id="KW-1185">Reference proteome</keyword>
<dbReference type="EMBL" id="JARGYT010000027">
    <property type="protein sequence ID" value="MDZ5762201.1"/>
    <property type="molecule type" value="Genomic_DNA"/>
</dbReference>
<reference evidence="1 2" key="1">
    <citation type="submission" date="2023-02" db="EMBL/GenBank/DDBJ databases">
        <title>Host association and intracellularity evolved multiple times independently in the Rickettsiales.</title>
        <authorList>
            <person name="Castelli M."/>
            <person name="Nardi T."/>
            <person name="Gammuto L."/>
            <person name="Bellinzona G."/>
            <person name="Sabaneyeva E."/>
            <person name="Potekhin A."/>
            <person name="Serra V."/>
            <person name="Petroni G."/>
            <person name="Sassera D."/>
        </authorList>
    </citation>
    <scope>NUCLEOTIDE SEQUENCE [LARGE SCALE GENOMIC DNA]</scope>
    <source>
        <strain evidence="1 2">BOD18</strain>
    </source>
</reference>
<name>A0ABU5L7V7_9RICK</name>
<evidence type="ECO:0000313" key="1">
    <source>
        <dbReference type="EMBL" id="MDZ5762201.1"/>
    </source>
</evidence>
<comment type="caution">
    <text evidence="1">The sequence shown here is derived from an EMBL/GenBank/DDBJ whole genome shotgun (WGS) entry which is preliminary data.</text>
</comment>
<dbReference type="Proteomes" id="UP001293791">
    <property type="component" value="Unassembled WGS sequence"/>
</dbReference>
<evidence type="ECO:0000313" key="2">
    <source>
        <dbReference type="Proteomes" id="UP001293791"/>
    </source>
</evidence>
<protein>
    <submittedName>
        <fullName evidence="1">Uncharacterized protein</fullName>
    </submittedName>
</protein>
<organism evidence="1 2">
    <name type="scientific">Candidatus Cyrtobacter comes</name>
    <dbReference type="NCBI Taxonomy" id="675776"/>
    <lineage>
        <taxon>Bacteria</taxon>
        <taxon>Pseudomonadati</taxon>
        <taxon>Pseudomonadota</taxon>
        <taxon>Alphaproteobacteria</taxon>
        <taxon>Rickettsiales</taxon>
        <taxon>Candidatus Midichloriaceae</taxon>
        <taxon>Candidatus Cyrtobacter</taxon>
    </lineage>
</organism>
<proteinExistence type="predicted"/>
<gene>
    <name evidence="1" type="ORF">Cyrtocomes_00574</name>
</gene>
<sequence length="275" mass="30418">MGAIRYGDVLKPFVLRCDMSSRIMNELGILNRLEAGGSKGATHSNFISCLNQISLQHFFKVINKCYNYTATGTHKYVTIHPGSNLLGKICGFLGVKFGIEVHSSRVHFLKGATVNGAFPAFALKINEAVSLPFPLDIASWAISWLVGPDMFIKVVKWLFGVEFDSAKLDFIENDEKYLLELYTIFDGNTDLKYMPRPANGFVMVRAGDISTLNNIFNADDSPLGEISEEIELAVRQYIRELNALPQPPVEDNLGGLLEAVLQMDQCDAYRAIAGG</sequence>